<keyword evidence="2" id="KW-0732">Signal</keyword>
<feature type="region of interest" description="Disordered" evidence="1">
    <location>
        <begin position="108"/>
        <end position="131"/>
    </location>
</feature>
<evidence type="ECO:0000256" key="1">
    <source>
        <dbReference type="SAM" id="MobiDB-lite"/>
    </source>
</evidence>
<evidence type="ECO:0000313" key="3">
    <source>
        <dbReference type="EMBL" id="MBB3206671.1"/>
    </source>
</evidence>
<dbReference type="EMBL" id="JACHXU010000007">
    <property type="protein sequence ID" value="MBB3206671.1"/>
    <property type="molecule type" value="Genomic_DNA"/>
</dbReference>
<evidence type="ECO:0000256" key="2">
    <source>
        <dbReference type="SAM" id="SignalP"/>
    </source>
</evidence>
<feature type="signal peptide" evidence="2">
    <location>
        <begin position="1"/>
        <end position="22"/>
    </location>
</feature>
<organism evidence="3 4">
    <name type="scientific">Aporhodopirellula rubra</name>
    <dbReference type="NCBI Taxonomy" id="980271"/>
    <lineage>
        <taxon>Bacteria</taxon>
        <taxon>Pseudomonadati</taxon>
        <taxon>Planctomycetota</taxon>
        <taxon>Planctomycetia</taxon>
        <taxon>Pirellulales</taxon>
        <taxon>Pirellulaceae</taxon>
        <taxon>Aporhodopirellula</taxon>
    </lineage>
</organism>
<sequence length="131" mass="13346">MLLTKTAFSGLAVMTASLCVCIAGCDGGNNNGGAGAKSDGFELNWGSGSVKIDGDGSVDVQAPGVDVKRKAGESVTVRTENVDVDVAHGKGVQVKTPNTEVDASLQRGVKVNSPGVNVDTQWNDANPESAR</sequence>
<feature type="chain" id="PRO_5030979996" description="DUF3060 domain-containing protein" evidence="2">
    <location>
        <begin position="23"/>
        <end position="131"/>
    </location>
</feature>
<evidence type="ECO:0000313" key="4">
    <source>
        <dbReference type="Proteomes" id="UP000536179"/>
    </source>
</evidence>
<evidence type="ECO:0008006" key="5">
    <source>
        <dbReference type="Google" id="ProtNLM"/>
    </source>
</evidence>
<keyword evidence="4" id="KW-1185">Reference proteome</keyword>
<proteinExistence type="predicted"/>
<name>A0A7W5DY38_9BACT</name>
<dbReference type="AlphaFoldDB" id="A0A7W5DY38"/>
<dbReference type="Proteomes" id="UP000536179">
    <property type="component" value="Unassembled WGS sequence"/>
</dbReference>
<gene>
    <name evidence="3" type="ORF">FHS27_002483</name>
</gene>
<comment type="caution">
    <text evidence="3">The sequence shown here is derived from an EMBL/GenBank/DDBJ whole genome shotgun (WGS) entry which is preliminary data.</text>
</comment>
<accession>A0A7W5DY38</accession>
<reference evidence="3 4" key="1">
    <citation type="submission" date="2020-08" db="EMBL/GenBank/DDBJ databases">
        <title>Genomic Encyclopedia of Type Strains, Phase III (KMG-III): the genomes of soil and plant-associated and newly described type strains.</title>
        <authorList>
            <person name="Whitman W."/>
        </authorList>
    </citation>
    <scope>NUCLEOTIDE SEQUENCE [LARGE SCALE GENOMIC DNA]</scope>
    <source>
        <strain evidence="3 4">CECT 8075</strain>
    </source>
</reference>
<feature type="compositionally biased region" description="Polar residues" evidence="1">
    <location>
        <begin position="114"/>
        <end position="131"/>
    </location>
</feature>
<protein>
    <recommendedName>
        <fullName evidence="5">DUF3060 domain-containing protein</fullName>
    </recommendedName>
</protein>
<dbReference type="RefSeq" id="WP_184305122.1">
    <property type="nucleotide sequence ID" value="NZ_JACHXU010000007.1"/>
</dbReference>